<dbReference type="PANTHER" id="PTHR40124">
    <property type="match status" value="1"/>
</dbReference>
<dbReference type="Proteomes" id="UP000646827">
    <property type="component" value="Unassembled WGS sequence"/>
</dbReference>
<organism evidence="3 4">
    <name type="scientific">Circinella minor</name>
    <dbReference type="NCBI Taxonomy" id="1195481"/>
    <lineage>
        <taxon>Eukaryota</taxon>
        <taxon>Fungi</taxon>
        <taxon>Fungi incertae sedis</taxon>
        <taxon>Mucoromycota</taxon>
        <taxon>Mucoromycotina</taxon>
        <taxon>Mucoromycetes</taxon>
        <taxon>Mucorales</taxon>
        <taxon>Lichtheimiaceae</taxon>
        <taxon>Circinella</taxon>
    </lineage>
</organism>
<feature type="domain" description="Polysaccharide lyase 14" evidence="2">
    <location>
        <begin position="101"/>
        <end position="317"/>
    </location>
</feature>
<evidence type="ECO:0000313" key="3">
    <source>
        <dbReference type="EMBL" id="KAG2220693.1"/>
    </source>
</evidence>
<keyword evidence="1" id="KW-0472">Membrane</keyword>
<dbReference type="EMBL" id="JAEPRB010000132">
    <property type="protein sequence ID" value="KAG2220693.1"/>
    <property type="molecule type" value="Genomic_DNA"/>
</dbReference>
<dbReference type="OrthoDB" id="2395160at2759"/>
<evidence type="ECO:0000259" key="2">
    <source>
        <dbReference type="Pfam" id="PF21294"/>
    </source>
</evidence>
<keyword evidence="1" id="KW-1133">Transmembrane helix</keyword>
<dbReference type="Pfam" id="PF21294">
    <property type="entry name" value="Polysacc_lyase_14"/>
    <property type="match status" value="1"/>
</dbReference>
<feature type="transmembrane region" description="Helical" evidence="1">
    <location>
        <begin position="349"/>
        <end position="367"/>
    </location>
</feature>
<protein>
    <recommendedName>
        <fullName evidence="2">Polysaccharide lyase 14 domain-containing protein</fullName>
    </recommendedName>
</protein>
<dbReference type="Gene3D" id="2.60.120.200">
    <property type="match status" value="1"/>
</dbReference>
<proteinExistence type="predicted"/>
<comment type="caution">
    <text evidence="3">The sequence shown here is derived from an EMBL/GenBank/DDBJ whole genome shotgun (WGS) entry which is preliminary data.</text>
</comment>
<name>A0A8H7S397_9FUNG</name>
<gene>
    <name evidence="3" type="ORF">INT45_012557</name>
</gene>
<evidence type="ECO:0000256" key="1">
    <source>
        <dbReference type="SAM" id="Phobius"/>
    </source>
</evidence>
<evidence type="ECO:0000313" key="4">
    <source>
        <dbReference type="Proteomes" id="UP000646827"/>
    </source>
</evidence>
<reference evidence="3 4" key="1">
    <citation type="submission" date="2020-12" db="EMBL/GenBank/DDBJ databases">
        <title>Metabolic potential, ecology and presence of endohyphal bacteria is reflected in genomic diversity of Mucoromycotina.</title>
        <authorList>
            <person name="Muszewska A."/>
            <person name="Okrasinska A."/>
            <person name="Steczkiewicz K."/>
            <person name="Drgas O."/>
            <person name="Orlowska M."/>
            <person name="Perlinska-Lenart U."/>
            <person name="Aleksandrzak-Piekarczyk T."/>
            <person name="Szatraj K."/>
            <person name="Zielenkiewicz U."/>
            <person name="Pilsyk S."/>
            <person name="Malc E."/>
            <person name="Mieczkowski P."/>
            <person name="Kruszewska J.S."/>
            <person name="Biernat P."/>
            <person name="Pawlowska J."/>
        </authorList>
    </citation>
    <scope>NUCLEOTIDE SEQUENCE [LARGE SCALE GENOMIC DNA]</scope>
    <source>
        <strain evidence="3 4">CBS 142.35</strain>
    </source>
</reference>
<dbReference type="PANTHER" id="PTHR40124:SF1">
    <property type="entry name" value="DISAGGREGATASE RELATED REPEAT PROTEIN"/>
    <property type="match status" value="1"/>
</dbReference>
<accession>A0A8H7S397</accession>
<keyword evidence="1" id="KW-0812">Transmembrane</keyword>
<dbReference type="AlphaFoldDB" id="A0A8H7S397"/>
<dbReference type="InterPro" id="IPR048958">
    <property type="entry name" value="Polysacc_lyase_14"/>
</dbReference>
<sequence>MIIGILAIAPDAHGSANNRKDNPTMTNNQCINNSNIEMTTLSNRANSLQLKESFNAQMPCNINDHKENNATMKYIRKEWGVTNKYFYGADDISFVDDPFTPDSNDKTLRVLYEKGSFSPQATRRQKNDVSGGAEFYARPFNGTYKRGLLSYEIAFDDSFKWVKGGKLPGLYGGEPTSGCSGGDKADGEKCFSVRMMWRSQGKAEAYAYLPPEDDAVCENSKVICNDEYGTSIGRGLINFTQKKWSKIEIYTVMNDPDQHNGELTVWQDNRTVIDLKGLVFRTQTTLGVSSILFSTFFGGSSKEYATPIDTYTYFKNIQFSVADPEQSEPSNTESAASSPLLISFSSINMVWLTTTTITAILFFMNFFDQ</sequence>
<keyword evidence="4" id="KW-1185">Reference proteome</keyword>